<organism evidence="2 3">
    <name type="scientific">Orchesella cincta</name>
    <name type="common">Springtail</name>
    <name type="synonym">Podura cincta</name>
    <dbReference type="NCBI Taxonomy" id="48709"/>
    <lineage>
        <taxon>Eukaryota</taxon>
        <taxon>Metazoa</taxon>
        <taxon>Ecdysozoa</taxon>
        <taxon>Arthropoda</taxon>
        <taxon>Hexapoda</taxon>
        <taxon>Collembola</taxon>
        <taxon>Entomobryomorpha</taxon>
        <taxon>Entomobryoidea</taxon>
        <taxon>Orchesellidae</taxon>
        <taxon>Orchesellinae</taxon>
        <taxon>Orchesella</taxon>
    </lineage>
</organism>
<feature type="non-terminal residue" evidence="2">
    <location>
        <position position="1"/>
    </location>
</feature>
<dbReference type="OrthoDB" id="2428204at2759"/>
<accession>A0A1D2MJH4</accession>
<dbReference type="EMBL" id="LJIJ01001061">
    <property type="protein sequence ID" value="ODM93150.1"/>
    <property type="molecule type" value="Genomic_DNA"/>
</dbReference>
<feature type="compositionally biased region" description="Polar residues" evidence="1">
    <location>
        <begin position="77"/>
        <end position="87"/>
    </location>
</feature>
<dbReference type="GO" id="GO:0061172">
    <property type="term" value="P:regulation of establishment of bipolar cell polarity"/>
    <property type="evidence" value="ECO:0007669"/>
    <property type="project" value="TreeGrafter"/>
</dbReference>
<dbReference type="AlphaFoldDB" id="A0A1D2MJH4"/>
<dbReference type="Proteomes" id="UP000094527">
    <property type="component" value="Unassembled WGS sequence"/>
</dbReference>
<dbReference type="GO" id="GO:0005819">
    <property type="term" value="C:spindle"/>
    <property type="evidence" value="ECO:0007669"/>
    <property type="project" value="TreeGrafter"/>
</dbReference>
<evidence type="ECO:0000313" key="3">
    <source>
        <dbReference type="Proteomes" id="UP000094527"/>
    </source>
</evidence>
<evidence type="ECO:0000313" key="2">
    <source>
        <dbReference type="EMBL" id="ODM93150.1"/>
    </source>
</evidence>
<protein>
    <submittedName>
        <fullName evidence="2">Ankyrin repeat and fibronectin type-III domain-containing protein 1</fullName>
    </submittedName>
</protein>
<comment type="caution">
    <text evidence="2">The sequence shown here is derived from an EMBL/GenBank/DDBJ whole genome shotgun (WGS) entry which is preliminary data.</text>
</comment>
<feature type="region of interest" description="Disordered" evidence="1">
    <location>
        <begin position="76"/>
        <end position="109"/>
    </location>
</feature>
<dbReference type="GO" id="GO:0000132">
    <property type="term" value="P:establishment of mitotic spindle orientation"/>
    <property type="evidence" value="ECO:0007669"/>
    <property type="project" value="TreeGrafter"/>
</dbReference>
<keyword evidence="3" id="KW-1185">Reference proteome</keyword>
<dbReference type="InterPro" id="IPR039269">
    <property type="entry name" value="ANKFN1"/>
</dbReference>
<dbReference type="PANTHER" id="PTHR21437">
    <property type="entry name" value="WIDE AWAKE"/>
    <property type="match status" value="1"/>
</dbReference>
<dbReference type="PANTHER" id="PTHR21437:SF1">
    <property type="entry name" value="WIDE AWAKE"/>
    <property type="match status" value="1"/>
</dbReference>
<proteinExistence type="predicted"/>
<gene>
    <name evidence="2" type="ORF">Ocin01_13532</name>
</gene>
<dbReference type="STRING" id="48709.A0A1D2MJH4"/>
<sequence length="139" mass="15423">EQILYHQVSNIPLGKGLYLGYLKLASSVDLLKIIVPTKTPNMLPHVKVRDNPHVSSEEWFALQNLVKSKSLDLLSCEGNNPTSSENGTKSKTASDSESESSDTTRYSEAQDIFRKEVSSSFKKLLTLLEVDDNSSLGHR</sequence>
<reference evidence="2 3" key="1">
    <citation type="journal article" date="2016" name="Genome Biol. Evol.">
        <title>Gene Family Evolution Reflects Adaptation to Soil Environmental Stressors in the Genome of the Collembolan Orchesella cincta.</title>
        <authorList>
            <person name="Faddeeva-Vakhrusheva A."/>
            <person name="Derks M.F."/>
            <person name="Anvar S.Y."/>
            <person name="Agamennone V."/>
            <person name="Suring W."/>
            <person name="Smit S."/>
            <person name="van Straalen N.M."/>
            <person name="Roelofs D."/>
        </authorList>
    </citation>
    <scope>NUCLEOTIDE SEQUENCE [LARGE SCALE GENOMIC DNA]</scope>
    <source>
        <tissue evidence="2">Mixed pool</tissue>
    </source>
</reference>
<name>A0A1D2MJH4_ORCCI</name>
<evidence type="ECO:0000256" key="1">
    <source>
        <dbReference type="SAM" id="MobiDB-lite"/>
    </source>
</evidence>